<dbReference type="SMART" id="SM00347">
    <property type="entry name" value="HTH_MARR"/>
    <property type="match status" value="1"/>
</dbReference>
<dbReference type="SUPFAM" id="SSF46785">
    <property type="entry name" value="Winged helix' DNA-binding domain"/>
    <property type="match status" value="1"/>
</dbReference>
<dbReference type="Pfam" id="PF12802">
    <property type="entry name" value="MarR_2"/>
    <property type="match status" value="1"/>
</dbReference>
<dbReference type="InterPro" id="IPR036388">
    <property type="entry name" value="WH-like_DNA-bd_sf"/>
</dbReference>
<accession>A0ABX7SKU0</accession>
<reference evidence="2 3" key="1">
    <citation type="submission" date="2020-09" db="EMBL/GenBank/DDBJ databases">
        <title>Brevundimonas sp. LVF1 isolated from an oligotrophic pond in Goettingen, Germany.</title>
        <authorList>
            <person name="Friedrich I."/>
            <person name="Klassen A."/>
            <person name="Neubauer H."/>
            <person name="Schneider D."/>
            <person name="Hertel R."/>
            <person name="Daniel R."/>
        </authorList>
    </citation>
    <scope>NUCLEOTIDE SEQUENCE [LARGE SCALE GENOMIC DNA]</scope>
    <source>
        <strain evidence="2 3">LVF1</strain>
    </source>
</reference>
<name>A0ABX7SKU0_9CAUL</name>
<organism evidence="2 3">
    <name type="scientific">Brevundimonas pondensis</name>
    <dbReference type="NCBI Taxonomy" id="2774189"/>
    <lineage>
        <taxon>Bacteria</taxon>
        <taxon>Pseudomonadati</taxon>
        <taxon>Pseudomonadota</taxon>
        <taxon>Alphaproteobacteria</taxon>
        <taxon>Caulobacterales</taxon>
        <taxon>Caulobacteraceae</taxon>
        <taxon>Brevundimonas</taxon>
    </lineage>
</organism>
<dbReference type="RefSeq" id="WP_207825400.1">
    <property type="nucleotide sequence ID" value="NZ_CP062006.1"/>
</dbReference>
<dbReference type="PANTHER" id="PTHR33164">
    <property type="entry name" value="TRANSCRIPTIONAL REGULATOR, MARR FAMILY"/>
    <property type="match status" value="1"/>
</dbReference>
<dbReference type="EMBL" id="CP062006">
    <property type="protein sequence ID" value="QTC88297.1"/>
    <property type="molecule type" value="Genomic_DNA"/>
</dbReference>
<dbReference type="InterPro" id="IPR036390">
    <property type="entry name" value="WH_DNA-bd_sf"/>
</dbReference>
<dbReference type="InterPro" id="IPR039422">
    <property type="entry name" value="MarR/SlyA-like"/>
</dbReference>
<sequence length="126" mass="13732">MRRASRTLSRLYDEALTDVGLNINQFAVLRTLARLGPSRLVDLAEATLHEKSALWRTLQPLIRQGWVTAEATPGARGQTLSLTPAGVQKLADALPHWTTAQTRVAALLGPREAALIDLLSELEINA</sequence>
<evidence type="ECO:0000259" key="1">
    <source>
        <dbReference type="SMART" id="SM00347"/>
    </source>
</evidence>
<protein>
    <submittedName>
        <fullName evidence="2">Winged helix-turn-helix transcriptional regulator</fullName>
    </submittedName>
</protein>
<dbReference type="Proteomes" id="UP000663942">
    <property type="component" value="Chromosome"/>
</dbReference>
<evidence type="ECO:0000313" key="3">
    <source>
        <dbReference type="Proteomes" id="UP000663942"/>
    </source>
</evidence>
<dbReference type="PANTHER" id="PTHR33164:SF105">
    <property type="entry name" value="TRANSCRIPTIONAL REPRESSOR PROTEIN-RELATED"/>
    <property type="match status" value="1"/>
</dbReference>
<proteinExistence type="predicted"/>
<evidence type="ECO:0000313" key="2">
    <source>
        <dbReference type="EMBL" id="QTC88297.1"/>
    </source>
</evidence>
<dbReference type="Gene3D" id="1.10.10.10">
    <property type="entry name" value="Winged helix-like DNA-binding domain superfamily/Winged helix DNA-binding domain"/>
    <property type="match status" value="1"/>
</dbReference>
<keyword evidence="3" id="KW-1185">Reference proteome</keyword>
<gene>
    <name evidence="2" type="ORF">IFE19_02510</name>
</gene>
<dbReference type="InterPro" id="IPR000835">
    <property type="entry name" value="HTH_MarR-typ"/>
</dbReference>
<feature type="domain" description="HTH marR-type" evidence="1">
    <location>
        <begin position="14"/>
        <end position="113"/>
    </location>
</feature>